<dbReference type="Proteomes" id="UP000286931">
    <property type="component" value="Unassembled WGS sequence"/>
</dbReference>
<evidence type="ECO:0000259" key="2">
    <source>
        <dbReference type="Pfam" id="PF16655"/>
    </source>
</evidence>
<dbReference type="RefSeq" id="WP_126638052.1">
    <property type="nucleotide sequence ID" value="NZ_BIFH01000019.1"/>
</dbReference>
<dbReference type="Pfam" id="PF09423">
    <property type="entry name" value="PhoD"/>
    <property type="match status" value="1"/>
</dbReference>
<comment type="caution">
    <text evidence="3">The sequence shown here is derived from an EMBL/GenBank/DDBJ whole genome shotgun (WGS) entry which is preliminary data.</text>
</comment>
<dbReference type="PANTHER" id="PTHR43606:SF2">
    <property type="entry name" value="ALKALINE PHOSPHATASE FAMILY PROTEIN (AFU_ORTHOLOGUE AFUA_5G03860)"/>
    <property type="match status" value="1"/>
</dbReference>
<sequence>MTGTPLHRRDFVRITAASGAAAAGIVAAPGARAAAAAEPRSTDVAQRPSFLHGVASGDPLPDGAVIWTRVTPGPDCHPGSRRGPAVLVFWEVALDRDFRHPVRSGRTRTDADRDHTVHVDVRGLRPGTTYHFRFRTAHDSSPVGRTRTAPAARQEVAGLRFGIATCANYGNGHFAGYRHLARRGDLDAVIHLGDYVYEFATKPGYVRAMEPPTVCRTLSDYRARHGRYRTDPDLQAMHAAAPIIATWDDHDACSGWWSGGADEHDPAADGSWADRVAAAKRAYFEWLPIRRAVPGSTQRRLSFGTLADLTMLDLRSFRSRQVAATDTAGLDDRARTLTGRDQMGWLKDGLARGTAGWHLIASSVMAAPWSLPSGRPEPPVTVNPDQWDGYRAEQRELFTHLRDHDKRNTVFLSGDLHSSWAGEVPAPGGGAPVAAQFVMASTTSTPFGTLYPGGVGAQIVAAILALNPHLQWGDAEANGCGVLDVTAARVQMDWYRIADRTKPDSTVTHLKSFAVDGATKRMTRATTPI</sequence>
<protein>
    <submittedName>
        <fullName evidence="3">Phosphodiesterase/alkaline phosphatase D</fullName>
    </submittedName>
</protein>
<dbReference type="AlphaFoldDB" id="A0A401YMY0"/>
<dbReference type="InterPro" id="IPR018946">
    <property type="entry name" value="PhoD-like_MPP"/>
</dbReference>
<dbReference type="Pfam" id="PF16655">
    <property type="entry name" value="PhoD_N"/>
    <property type="match status" value="1"/>
</dbReference>
<evidence type="ECO:0000313" key="3">
    <source>
        <dbReference type="EMBL" id="GCD95955.1"/>
    </source>
</evidence>
<name>A0A401YMY0_9ACTN</name>
<dbReference type="InterPro" id="IPR032093">
    <property type="entry name" value="PhoD_N"/>
</dbReference>
<reference evidence="3 4" key="1">
    <citation type="submission" date="2018-12" db="EMBL/GenBank/DDBJ databases">
        <title>Draft genome sequence of Embleya hyalina NBRC 13850T.</title>
        <authorList>
            <person name="Komaki H."/>
            <person name="Hosoyama A."/>
            <person name="Kimura A."/>
            <person name="Ichikawa N."/>
            <person name="Tamura T."/>
        </authorList>
    </citation>
    <scope>NUCLEOTIDE SEQUENCE [LARGE SCALE GENOMIC DNA]</scope>
    <source>
        <strain evidence="3 4">NBRC 13850</strain>
    </source>
</reference>
<dbReference type="OrthoDB" id="327733at2"/>
<dbReference type="CDD" id="cd07389">
    <property type="entry name" value="MPP_PhoD"/>
    <property type="match status" value="1"/>
</dbReference>
<keyword evidence="4" id="KW-1185">Reference proteome</keyword>
<evidence type="ECO:0000313" key="4">
    <source>
        <dbReference type="Proteomes" id="UP000286931"/>
    </source>
</evidence>
<dbReference type="PROSITE" id="PS51318">
    <property type="entry name" value="TAT"/>
    <property type="match status" value="1"/>
</dbReference>
<dbReference type="InterPro" id="IPR006311">
    <property type="entry name" value="TAT_signal"/>
</dbReference>
<feature type="domain" description="Phospholipase D N-terminal" evidence="2">
    <location>
        <begin position="52"/>
        <end position="148"/>
    </location>
</feature>
<dbReference type="InterPro" id="IPR038607">
    <property type="entry name" value="PhoD-like_sf"/>
</dbReference>
<proteinExistence type="predicted"/>
<gene>
    <name evidence="3" type="ORF">EHYA_03639</name>
</gene>
<dbReference type="Gene3D" id="2.60.40.380">
    <property type="entry name" value="Purple acid phosphatase-like, N-terminal"/>
    <property type="match status" value="1"/>
</dbReference>
<accession>A0A401YMY0</accession>
<dbReference type="EMBL" id="BIFH01000019">
    <property type="protein sequence ID" value="GCD95955.1"/>
    <property type="molecule type" value="Genomic_DNA"/>
</dbReference>
<feature type="domain" description="PhoD-like phosphatase metallophosphatase" evidence="1">
    <location>
        <begin position="161"/>
        <end position="494"/>
    </location>
</feature>
<evidence type="ECO:0000259" key="1">
    <source>
        <dbReference type="Pfam" id="PF09423"/>
    </source>
</evidence>
<dbReference type="Gene3D" id="3.60.21.70">
    <property type="entry name" value="PhoD-like phosphatase"/>
    <property type="match status" value="1"/>
</dbReference>
<organism evidence="3 4">
    <name type="scientific">Embleya hyalina</name>
    <dbReference type="NCBI Taxonomy" id="516124"/>
    <lineage>
        <taxon>Bacteria</taxon>
        <taxon>Bacillati</taxon>
        <taxon>Actinomycetota</taxon>
        <taxon>Actinomycetes</taxon>
        <taxon>Kitasatosporales</taxon>
        <taxon>Streptomycetaceae</taxon>
        <taxon>Embleya</taxon>
    </lineage>
</organism>
<dbReference type="PANTHER" id="PTHR43606">
    <property type="entry name" value="PHOSPHATASE, PUTATIVE (AFU_ORTHOLOGUE AFUA_6G08710)-RELATED"/>
    <property type="match status" value="1"/>
</dbReference>
<dbReference type="InterPro" id="IPR052900">
    <property type="entry name" value="Phospholipid_Metab_Enz"/>
</dbReference>
<dbReference type="SUPFAM" id="SSF56300">
    <property type="entry name" value="Metallo-dependent phosphatases"/>
    <property type="match status" value="1"/>
</dbReference>
<dbReference type="InterPro" id="IPR029052">
    <property type="entry name" value="Metallo-depent_PP-like"/>
</dbReference>